<proteinExistence type="predicted"/>
<evidence type="ECO:0000256" key="1">
    <source>
        <dbReference type="SAM" id="Phobius"/>
    </source>
</evidence>
<dbReference type="Pfam" id="PF07963">
    <property type="entry name" value="N_methyl"/>
    <property type="match status" value="1"/>
</dbReference>
<evidence type="ECO:0008006" key="3">
    <source>
        <dbReference type="Google" id="ProtNLM"/>
    </source>
</evidence>
<comment type="caution">
    <text evidence="2">The sequence shown here is derived from an EMBL/GenBank/DDBJ whole genome shotgun (WGS) entry which is preliminary data.</text>
</comment>
<dbReference type="EMBL" id="LAZR01004465">
    <property type="protein sequence ID" value="KKN08368.1"/>
    <property type="molecule type" value="Genomic_DNA"/>
</dbReference>
<keyword evidence="1" id="KW-1133">Transmembrane helix</keyword>
<gene>
    <name evidence="2" type="ORF">LCGC14_1057370</name>
</gene>
<feature type="transmembrane region" description="Helical" evidence="1">
    <location>
        <begin position="15"/>
        <end position="38"/>
    </location>
</feature>
<sequence>MDEQRNKRGFTLVEVLVSFTLVFILITGTAQLTIHSLLVKRRADGNLRTAELASSKLEYLKSLPYENDELKEGFQMESVRGAGLLETFWREWRIKDVSSSMKRVEIEIFSENHPQKKLRIVLFISRDLGF</sequence>
<organism evidence="2">
    <name type="scientific">marine sediment metagenome</name>
    <dbReference type="NCBI Taxonomy" id="412755"/>
    <lineage>
        <taxon>unclassified sequences</taxon>
        <taxon>metagenomes</taxon>
        <taxon>ecological metagenomes</taxon>
    </lineage>
</organism>
<reference evidence="2" key="1">
    <citation type="journal article" date="2015" name="Nature">
        <title>Complex archaea that bridge the gap between prokaryotes and eukaryotes.</title>
        <authorList>
            <person name="Spang A."/>
            <person name="Saw J.H."/>
            <person name="Jorgensen S.L."/>
            <person name="Zaremba-Niedzwiedzka K."/>
            <person name="Martijn J."/>
            <person name="Lind A.E."/>
            <person name="van Eijk R."/>
            <person name="Schleper C."/>
            <person name="Guy L."/>
            <person name="Ettema T.J."/>
        </authorList>
    </citation>
    <scope>NUCLEOTIDE SEQUENCE</scope>
</reference>
<protein>
    <recommendedName>
        <fullName evidence="3">Type II secretion system protein GspI C-terminal domain-containing protein</fullName>
    </recommendedName>
</protein>
<keyword evidence="1" id="KW-0472">Membrane</keyword>
<evidence type="ECO:0000313" key="2">
    <source>
        <dbReference type="EMBL" id="KKN08368.1"/>
    </source>
</evidence>
<dbReference type="AlphaFoldDB" id="A0A0F9QT45"/>
<name>A0A0F9QT45_9ZZZZ</name>
<keyword evidence="1" id="KW-0812">Transmembrane</keyword>
<dbReference type="InterPro" id="IPR012902">
    <property type="entry name" value="N_methyl_site"/>
</dbReference>
<accession>A0A0F9QT45</accession>